<feature type="transmembrane region" description="Helical" evidence="1">
    <location>
        <begin position="115"/>
        <end position="139"/>
    </location>
</feature>
<evidence type="ECO:0000313" key="2">
    <source>
        <dbReference type="EMBL" id="MBD7958261.1"/>
    </source>
</evidence>
<gene>
    <name evidence="2" type="ORF">H9651_11470</name>
</gene>
<keyword evidence="3" id="KW-1185">Reference proteome</keyword>
<comment type="caution">
    <text evidence="2">The sequence shown here is derived from an EMBL/GenBank/DDBJ whole genome shotgun (WGS) entry which is preliminary data.</text>
</comment>
<evidence type="ECO:0008006" key="4">
    <source>
        <dbReference type="Google" id="ProtNLM"/>
    </source>
</evidence>
<dbReference type="Proteomes" id="UP000648352">
    <property type="component" value="Unassembled WGS sequence"/>
</dbReference>
<organism evidence="2 3">
    <name type="scientific">Microbacterium pullorum</name>
    <dbReference type="NCBI Taxonomy" id="2762236"/>
    <lineage>
        <taxon>Bacteria</taxon>
        <taxon>Bacillati</taxon>
        <taxon>Actinomycetota</taxon>
        <taxon>Actinomycetes</taxon>
        <taxon>Micrococcales</taxon>
        <taxon>Microbacteriaceae</taxon>
        <taxon>Microbacterium</taxon>
    </lineage>
</organism>
<keyword evidence="1" id="KW-1133">Transmembrane helix</keyword>
<evidence type="ECO:0000313" key="3">
    <source>
        <dbReference type="Proteomes" id="UP000648352"/>
    </source>
</evidence>
<accession>A0ABR8S459</accession>
<keyword evidence="1" id="KW-0472">Membrane</keyword>
<name>A0ABR8S459_9MICO</name>
<dbReference type="EMBL" id="JACSQP010000006">
    <property type="protein sequence ID" value="MBD7958261.1"/>
    <property type="molecule type" value="Genomic_DNA"/>
</dbReference>
<keyword evidence="1" id="KW-0812">Transmembrane</keyword>
<feature type="transmembrane region" description="Helical" evidence="1">
    <location>
        <begin position="12"/>
        <end position="36"/>
    </location>
</feature>
<reference evidence="2 3" key="1">
    <citation type="submission" date="2020-08" db="EMBL/GenBank/DDBJ databases">
        <title>A Genomic Blueprint of the Chicken Gut Microbiome.</title>
        <authorList>
            <person name="Gilroy R."/>
            <person name="Ravi A."/>
            <person name="Getino M."/>
            <person name="Pursley I."/>
            <person name="Horton D.L."/>
            <person name="Alikhan N.-F."/>
            <person name="Baker D."/>
            <person name="Gharbi K."/>
            <person name="Hall N."/>
            <person name="Watson M."/>
            <person name="Adriaenssens E.M."/>
            <person name="Foster-Nyarko E."/>
            <person name="Jarju S."/>
            <person name="Secka A."/>
            <person name="Antonio M."/>
            <person name="Oren A."/>
            <person name="Chaudhuri R."/>
            <person name="La Ragione R.M."/>
            <person name="Hildebrand F."/>
            <person name="Pallen M.J."/>
        </authorList>
    </citation>
    <scope>NUCLEOTIDE SEQUENCE [LARGE SCALE GENOMIC DNA]</scope>
    <source>
        <strain evidence="2 3">Sa4CUA7</strain>
    </source>
</reference>
<sequence>MGEREGVRPPAALAFALIGYLALAICGLGVTSLVTGREVIDAPGAGQVPGIVGMATSVALVGLVLWIVLRAGRPSYLAAIVVAIMAFLGYIVGLCIGAVFAGTDVALLGAAIDSFVLSWFAVVLAVSGAVAGWVAVALVRTRSTRPRWPWESDEDE</sequence>
<evidence type="ECO:0000256" key="1">
    <source>
        <dbReference type="SAM" id="Phobius"/>
    </source>
</evidence>
<protein>
    <recommendedName>
        <fullName evidence="4">Major facilitator superfamily (MFS) profile domain-containing protein</fullName>
    </recommendedName>
</protein>
<feature type="transmembrane region" description="Helical" evidence="1">
    <location>
        <begin position="48"/>
        <end position="69"/>
    </location>
</feature>
<feature type="transmembrane region" description="Helical" evidence="1">
    <location>
        <begin position="76"/>
        <end position="103"/>
    </location>
</feature>
<proteinExistence type="predicted"/>